<reference evidence="2" key="1">
    <citation type="journal article" date="2011" name="PLoS Biol.">
        <title>Gene gain and loss during evolution of obligate parasitism in the white rust pathogen of Arabidopsis thaliana.</title>
        <authorList>
            <person name="Kemen E."/>
            <person name="Gardiner A."/>
            <person name="Schultz-Larsen T."/>
            <person name="Kemen A.C."/>
            <person name="Balmuth A.L."/>
            <person name="Robert-Seilaniantz A."/>
            <person name="Bailey K."/>
            <person name="Holub E."/>
            <person name="Studholme D.J."/>
            <person name="Maclean D."/>
            <person name="Jones J.D."/>
        </authorList>
    </citation>
    <scope>NUCLEOTIDE SEQUENCE</scope>
</reference>
<keyword evidence="2" id="KW-0540">Nuclease</keyword>
<accession>F0X0I1</accession>
<keyword evidence="2" id="KW-0378">Hydrolase</keyword>
<evidence type="ECO:0000313" key="2">
    <source>
        <dbReference type="EMBL" id="CCA27271.1"/>
    </source>
</evidence>
<keyword evidence="2" id="KW-0695">RNA-directed DNA polymerase</keyword>
<dbReference type="Gene3D" id="3.60.10.10">
    <property type="entry name" value="Endonuclease/exonuclease/phosphatase"/>
    <property type="match status" value="1"/>
</dbReference>
<feature type="domain" description="Reverse transcriptase" evidence="1">
    <location>
        <begin position="417"/>
        <end position="512"/>
    </location>
</feature>
<dbReference type="GO" id="GO:0003964">
    <property type="term" value="F:RNA-directed DNA polymerase activity"/>
    <property type="evidence" value="ECO:0007669"/>
    <property type="project" value="UniProtKB-KW"/>
</dbReference>
<dbReference type="SUPFAM" id="SSF56219">
    <property type="entry name" value="DNase I-like"/>
    <property type="match status" value="1"/>
</dbReference>
<evidence type="ECO:0000259" key="1">
    <source>
        <dbReference type="Pfam" id="PF00078"/>
    </source>
</evidence>
<dbReference type="HOGENOM" id="CLU_000680_32_4_1"/>
<dbReference type="InterPro" id="IPR000477">
    <property type="entry name" value="RT_dom"/>
</dbReference>
<keyword evidence="2" id="KW-0255">Endonuclease</keyword>
<name>F0X0I1_9STRA</name>
<dbReference type="InterPro" id="IPR036691">
    <property type="entry name" value="Endo/exonu/phosph_ase_sf"/>
</dbReference>
<dbReference type="AlphaFoldDB" id="F0X0I1"/>
<organism evidence="2">
    <name type="scientific">Albugo laibachii Nc14</name>
    <dbReference type="NCBI Taxonomy" id="890382"/>
    <lineage>
        <taxon>Eukaryota</taxon>
        <taxon>Sar</taxon>
        <taxon>Stramenopiles</taxon>
        <taxon>Oomycota</taxon>
        <taxon>Peronosporomycetes</taxon>
        <taxon>Albuginales</taxon>
        <taxon>Albuginaceae</taxon>
        <taxon>Albugo</taxon>
    </lineage>
</organism>
<sequence length="552" mass="63363">MGRSAEETEAFYDTLQQTIQRFRQQLFFILGDFNAKIGQRREGETFLGLYSRGYRNANGIRLRDFCADNDLFLSNTAFYKKRARNITTWQGIRGRDPVLNQINYIILRLRFKPLLSISQSWSGTLVDSDHRLTTTHLQLPNVYEILMRISCTQPSALKYDTALLRDPNILDLYEQFITKIIVASALTDLLGWPSVLNRIKAIANTIIRPKLATAQGPDHNEGIAELSREQKRLRVLLTSSKDPVDLLLYRSRRQALLRTIRQKCKDAGRVRVTQHIMDLDKHKYTERMYQIVRRLMPRKWFTIYIRDQDGRVIGNSRETAQVITYFLSAQFHKPHLSDVPVRRYSMTSPITADEITQAFRSLKTNRAPGADQVPAELLKYSPPEVADLLAEAINRHAQNPTPFMCARLNHGVIITVPKPNKPPGSCANLRPITLLNTTRKTISTVLLNRIRAKVDGWLSPNQSGFRVARSTADAIWAHRWNIALTRRCPTNMFILGIDLTKVFDTIDRHNLFLATRLVMYTAVLTASAHHCLKRHLHASIDRARSISVLFIR</sequence>
<reference evidence="2" key="2">
    <citation type="submission" date="2011-02" db="EMBL/GenBank/DDBJ databases">
        <authorList>
            <person name="MacLean D."/>
        </authorList>
    </citation>
    <scope>NUCLEOTIDE SEQUENCE</scope>
</reference>
<protein>
    <submittedName>
        <fullName evidence="2">TPA: endonucleasereverse transcriptase putative</fullName>
    </submittedName>
</protein>
<dbReference type="EMBL" id="FR824532">
    <property type="protein sequence ID" value="CCA27271.1"/>
    <property type="molecule type" value="Genomic_DNA"/>
</dbReference>
<dbReference type="GO" id="GO:0004519">
    <property type="term" value="F:endonuclease activity"/>
    <property type="evidence" value="ECO:0007669"/>
    <property type="project" value="UniProtKB-KW"/>
</dbReference>
<keyword evidence="2" id="KW-0808">Transferase</keyword>
<proteinExistence type="predicted"/>
<dbReference type="Pfam" id="PF00078">
    <property type="entry name" value="RVT_1"/>
    <property type="match status" value="1"/>
</dbReference>
<gene>
    <name evidence="2" type="primary">AlNc14C493G11925</name>
    <name evidence="2" type="ORF">ALNC14_134150</name>
</gene>
<dbReference type="PANTHER" id="PTHR19446">
    <property type="entry name" value="REVERSE TRANSCRIPTASES"/>
    <property type="match status" value="1"/>
</dbReference>
<keyword evidence="2" id="KW-0548">Nucleotidyltransferase</keyword>